<dbReference type="Proteomes" id="UP000256485">
    <property type="component" value="Unassembled WGS sequence"/>
</dbReference>
<protein>
    <submittedName>
        <fullName evidence="2">Peptidase M23-like protein</fullName>
    </submittedName>
</protein>
<dbReference type="AlphaFoldDB" id="A0A3D9VFK8"/>
<proteinExistence type="predicted"/>
<dbReference type="GO" id="GO:0004222">
    <property type="term" value="F:metalloendopeptidase activity"/>
    <property type="evidence" value="ECO:0007669"/>
    <property type="project" value="TreeGrafter"/>
</dbReference>
<gene>
    <name evidence="2" type="ORF">DFJ64_1499</name>
</gene>
<dbReference type="CDD" id="cd12797">
    <property type="entry name" value="M23_peptidase"/>
    <property type="match status" value="1"/>
</dbReference>
<name>A0A3D9VFK8_THECX</name>
<dbReference type="InterPro" id="IPR011055">
    <property type="entry name" value="Dup_hybrid_motif"/>
</dbReference>
<organism evidence="2 3">
    <name type="scientific">Thermasporomyces composti</name>
    <dbReference type="NCBI Taxonomy" id="696763"/>
    <lineage>
        <taxon>Bacteria</taxon>
        <taxon>Bacillati</taxon>
        <taxon>Actinomycetota</taxon>
        <taxon>Actinomycetes</taxon>
        <taxon>Propionibacteriales</taxon>
        <taxon>Nocardioidaceae</taxon>
        <taxon>Thermasporomyces</taxon>
    </lineage>
</organism>
<dbReference type="InterPro" id="IPR016047">
    <property type="entry name" value="M23ase_b-sheet_dom"/>
</dbReference>
<comment type="caution">
    <text evidence="2">The sequence shown here is derived from an EMBL/GenBank/DDBJ whole genome shotgun (WGS) entry which is preliminary data.</text>
</comment>
<dbReference type="SUPFAM" id="SSF51261">
    <property type="entry name" value="Duplicated hybrid motif"/>
    <property type="match status" value="1"/>
</dbReference>
<dbReference type="Gene3D" id="2.70.70.10">
    <property type="entry name" value="Glucose Permease (Domain IIA)"/>
    <property type="match status" value="1"/>
</dbReference>
<accession>A0A3D9VFK8</accession>
<dbReference type="PANTHER" id="PTHR21666:SF270">
    <property type="entry name" value="MUREIN HYDROLASE ACTIVATOR ENVC"/>
    <property type="match status" value="1"/>
</dbReference>
<evidence type="ECO:0000313" key="2">
    <source>
        <dbReference type="EMBL" id="REF36101.1"/>
    </source>
</evidence>
<dbReference type="EMBL" id="QTUC01000001">
    <property type="protein sequence ID" value="REF36101.1"/>
    <property type="molecule type" value="Genomic_DNA"/>
</dbReference>
<dbReference type="PANTHER" id="PTHR21666">
    <property type="entry name" value="PEPTIDASE-RELATED"/>
    <property type="match status" value="1"/>
</dbReference>
<dbReference type="RefSeq" id="WP_115849785.1">
    <property type="nucleotide sequence ID" value="NZ_QTUC01000001.1"/>
</dbReference>
<evidence type="ECO:0000259" key="1">
    <source>
        <dbReference type="Pfam" id="PF01551"/>
    </source>
</evidence>
<dbReference type="Pfam" id="PF01551">
    <property type="entry name" value="Peptidase_M23"/>
    <property type="match status" value="1"/>
</dbReference>
<feature type="domain" description="M23ase beta-sheet core" evidence="1">
    <location>
        <begin position="92"/>
        <end position="163"/>
    </location>
</feature>
<sequence>MVADRPRVGAWAGLLAALVALAVVVGAFAWVADRWFGVGVPGSQWFSRVDEPGPRPAFKLPFTCGERWRLSTYRGHNPDEKKLDMFRMDGPTEGAPVRASAPGRVRQLVRPGGVKIDHGGRWYTLYLHMTDISVRPGEEVVQGQVIGRVGAVGTHTAHLHYEQLFDQDGDGNARTWEMVHSVLEGQRLNLSPDGPFPVLRSTNACG</sequence>
<dbReference type="OrthoDB" id="1099523at2"/>
<reference evidence="2 3" key="1">
    <citation type="submission" date="2018-08" db="EMBL/GenBank/DDBJ databases">
        <title>Sequencing the genomes of 1000 actinobacteria strains.</title>
        <authorList>
            <person name="Klenk H.-P."/>
        </authorList>
    </citation>
    <scope>NUCLEOTIDE SEQUENCE [LARGE SCALE GENOMIC DNA]</scope>
    <source>
        <strain evidence="2 3">DSM 22891</strain>
    </source>
</reference>
<keyword evidence="3" id="KW-1185">Reference proteome</keyword>
<dbReference type="InterPro" id="IPR050570">
    <property type="entry name" value="Cell_wall_metabolism_enzyme"/>
</dbReference>
<evidence type="ECO:0000313" key="3">
    <source>
        <dbReference type="Proteomes" id="UP000256485"/>
    </source>
</evidence>